<evidence type="ECO:0000313" key="12">
    <source>
        <dbReference type="EMBL" id="USE80341.1"/>
    </source>
</evidence>
<reference evidence="12" key="1">
    <citation type="submission" date="2022-06" db="EMBL/GenBank/DDBJ databases">
        <title>Complete genome sequence and characterization of Cupriavidus gilardii QJ1 isolated from contaminating cells.</title>
        <authorList>
            <person name="Qi J."/>
        </authorList>
    </citation>
    <scope>NUCLEOTIDE SEQUENCE</scope>
    <source>
        <strain evidence="12">QJ1</strain>
    </source>
</reference>
<keyword evidence="5 10" id="KW-0812">Transmembrane</keyword>
<protein>
    <submittedName>
        <fullName evidence="12">General secretion pathway protein</fullName>
    </submittedName>
</protein>
<keyword evidence="7 10" id="KW-1133">Transmembrane helix</keyword>
<feature type="domain" description="Type II secretion system protein GspC N-terminal" evidence="11">
    <location>
        <begin position="80"/>
        <end position="141"/>
    </location>
</feature>
<evidence type="ECO:0000256" key="2">
    <source>
        <dbReference type="ARBA" id="ARBA00022448"/>
    </source>
</evidence>
<feature type="region of interest" description="Disordered" evidence="9">
    <location>
        <begin position="145"/>
        <end position="265"/>
    </location>
</feature>
<evidence type="ECO:0000256" key="3">
    <source>
        <dbReference type="ARBA" id="ARBA00022475"/>
    </source>
</evidence>
<feature type="compositionally biased region" description="Low complexity" evidence="9">
    <location>
        <begin position="163"/>
        <end position="179"/>
    </location>
</feature>
<organism evidence="12 13">
    <name type="scientific">Cupriavidus gilardii</name>
    <dbReference type="NCBI Taxonomy" id="82541"/>
    <lineage>
        <taxon>Bacteria</taxon>
        <taxon>Pseudomonadati</taxon>
        <taxon>Pseudomonadota</taxon>
        <taxon>Betaproteobacteria</taxon>
        <taxon>Burkholderiales</taxon>
        <taxon>Burkholderiaceae</taxon>
        <taxon>Cupriavidus</taxon>
    </lineage>
</organism>
<feature type="compositionally biased region" description="Pro residues" evidence="9">
    <location>
        <begin position="180"/>
        <end position="198"/>
    </location>
</feature>
<keyword evidence="6" id="KW-0653">Protein transport</keyword>
<keyword evidence="13" id="KW-1185">Reference proteome</keyword>
<evidence type="ECO:0000256" key="8">
    <source>
        <dbReference type="ARBA" id="ARBA00023136"/>
    </source>
</evidence>
<evidence type="ECO:0000256" key="6">
    <source>
        <dbReference type="ARBA" id="ARBA00022927"/>
    </source>
</evidence>
<evidence type="ECO:0000256" key="7">
    <source>
        <dbReference type="ARBA" id="ARBA00022989"/>
    </source>
</evidence>
<evidence type="ECO:0000256" key="1">
    <source>
        <dbReference type="ARBA" id="ARBA00004533"/>
    </source>
</evidence>
<evidence type="ECO:0000256" key="4">
    <source>
        <dbReference type="ARBA" id="ARBA00022519"/>
    </source>
</evidence>
<dbReference type="InterPro" id="IPR024961">
    <property type="entry name" value="T2SS_GspC_N"/>
</dbReference>
<dbReference type="EMBL" id="CP098736">
    <property type="protein sequence ID" value="USE80341.1"/>
    <property type="molecule type" value="Genomic_DNA"/>
</dbReference>
<keyword evidence="2" id="KW-0813">Transport</keyword>
<evidence type="ECO:0000259" key="11">
    <source>
        <dbReference type="Pfam" id="PF11356"/>
    </source>
</evidence>
<gene>
    <name evidence="12" type="ORF">NDR89_11145</name>
</gene>
<keyword evidence="8 10" id="KW-0472">Membrane</keyword>
<accession>A0ABY4VSU2</accession>
<evidence type="ECO:0000313" key="13">
    <source>
        <dbReference type="Proteomes" id="UP001056648"/>
    </source>
</evidence>
<comment type="subcellular location">
    <subcellularLocation>
        <location evidence="1">Cell inner membrane</location>
    </subcellularLocation>
</comment>
<dbReference type="Pfam" id="PF11356">
    <property type="entry name" value="T2SSC"/>
    <property type="match status" value="1"/>
</dbReference>
<sequence length="265" mass="26416">MPLSLPSAFRFDAGAAWLPRVATLLLFVALCALATRWVLTFSAMDTIPVPKTARVAQTEAVETGAIATLFGGSPQAGVRDVQLLGVIADPAGGGAAVVSIDNGPPKALRAGAALSPQIRLVEIRDRAVVIERNGARQTIALPARPLAARGTPPRATPAPLATPPSGAAAPLSTPATQPVPAVPPAAAPAANQPPPATAPNPGMAGQVPPPQVPNPGFNPGANPAVNPAVNPGINPGINPGMNPAVNPGMNPGMNQGDDAAMMSKG</sequence>
<dbReference type="Gene3D" id="2.30.30.830">
    <property type="match status" value="1"/>
</dbReference>
<keyword evidence="4" id="KW-0997">Cell inner membrane</keyword>
<feature type="compositionally biased region" description="Low complexity" evidence="9">
    <location>
        <begin position="214"/>
        <end position="244"/>
    </location>
</feature>
<evidence type="ECO:0000256" key="5">
    <source>
        <dbReference type="ARBA" id="ARBA00022692"/>
    </source>
</evidence>
<evidence type="ECO:0000256" key="9">
    <source>
        <dbReference type="SAM" id="MobiDB-lite"/>
    </source>
</evidence>
<evidence type="ECO:0000256" key="10">
    <source>
        <dbReference type="SAM" id="Phobius"/>
    </source>
</evidence>
<keyword evidence="3" id="KW-1003">Cell membrane</keyword>
<feature type="transmembrane region" description="Helical" evidence="10">
    <location>
        <begin position="20"/>
        <end position="39"/>
    </location>
</feature>
<dbReference type="Proteomes" id="UP001056648">
    <property type="component" value="Chromosome 2"/>
</dbReference>
<dbReference type="RefSeq" id="WP_252253330.1">
    <property type="nucleotide sequence ID" value="NZ_CP098736.1"/>
</dbReference>
<name>A0ABY4VSU2_9BURK</name>
<proteinExistence type="predicted"/>